<organism evidence="1 2">
    <name type="scientific">Triparma columacea</name>
    <dbReference type="NCBI Taxonomy" id="722753"/>
    <lineage>
        <taxon>Eukaryota</taxon>
        <taxon>Sar</taxon>
        <taxon>Stramenopiles</taxon>
        <taxon>Ochrophyta</taxon>
        <taxon>Bolidophyceae</taxon>
        <taxon>Parmales</taxon>
        <taxon>Triparmaceae</taxon>
        <taxon>Triparma</taxon>
    </lineage>
</organism>
<name>A0A9W7G4D0_9STRA</name>
<dbReference type="EMBL" id="BRYA01000787">
    <property type="protein sequence ID" value="GMI32584.1"/>
    <property type="molecule type" value="Genomic_DNA"/>
</dbReference>
<evidence type="ECO:0000313" key="2">
    <source>
        <dbReference type="Proteomes" id="UP001165065"/>
    </source>
</evidence>
<comment type="caution">
    <text evidence="1">The sequence shown here is derived from an EMBL/GenBank/DDBJ whole genome shotgun (WGS) entry which is preliminary data.</text>
</comment>
<evidence type="ECO:0000313" key="1">
    <source>
        <dbReference type="EMBL" id="GMI32584.1"/>
    </source>
</evidence>
<proteinExistence type="predicted"/>
<dbReference type="Proteomes" id="UP001165065">
    <property type="component" value="Unassembled WGS sequence"/>
</dbReference>
<feature type="non-terminal residue" evidence="1">
    <location>
        <position position="95"/>
    </location>
</feature>
<sequence>MESFGESVVGFNLLTPWSSSANGSRLCWCSMWAIRDSQVSLELGRKVFSDEARVAEARDYNDENDVAPYASTVQKDSLTFRVRGASSGPGGSLVE</sequence>
<dbReference type="AlphaFoldDB" id="A0A9W7G4D0"/>
<gene>
    <name evidence="1" type="ORF">TrCOL_g7354</name>
</gene>
<keyword evidence="2" id="KW-1185">Reference proteome</keyword>
<protein>
    <submittedName>
        <fullName evidence="1">Uncharacterized protein</fullName>
    </submittedName>
</protein>
<accession>A0A9W7G4D0</accession>
<reference evidence="2" key="1">
    <citation type="journal article" date="2023" name="Commun. Biol.">
        <title>Genome analysis of Parmales, the sister group of diatoms, reveals the evolutionary specialization of diatoms from phago-mixotrophs to photoautotrophs.</title>
        <authorList>
            <person name="Ban H."/>
            <person name="Sato S."/>
            <person name="Yoshikawa S."/>
            <person name="Yamada K."/>
            <person name="Nakamura Y."/>
            <person name="Ichinomiya M."/>
            <person name="Sato N."/>
            <person name="Blanc-Mathieu R."/>
            <person name="Endo H."/>
            <person name="Kuwata A."/>
            <person name="Ogata H."/>
        </authorList>
    </citation>
    <scope>NUCLEOTIDE SEQUENCE [LARGE SCALE GENOMIC DNA]</scope>
</reference>